<dbReference type="Pfam" id="PF02653">
    <property type="entry name" value="BPD_transp_2"/>
    <property type="match status" value="1"/>
</dbReference>
<dbReference type="CDD" id="cd06581">
    <property type="entry name" value="TM_PBP1_LivM_like"/>
    <property type="match status" value="1"/>
</dbReference>
<feature type="transmembrane region" description="Helical" evidence="6">
    <location>
        <begin position="250"/>
        <end position="275"/>
    </location>
</feature>
<dbReference type="GO" id="GO:0005886">
    <property type="term" value="C:plasma membrane"/>
    <property type="evidence" value="ECO:0007669"/>
    <property type="project" value="UniProtKB-SubCell"/>
</dbReference>
<proteinExistence type="predicted"/>
<feature type="transmembrane region" description="Helical" evidence="6">
    <location>
        <begin position="109"/>
        <end position="127"/>
    </location>
</feature>
<reference evidence="7 8" key="1">
    <citation type="submission" date="2018-05" db="EMBL/GenBank/DDBJ databases">
        <title>Genomic Encyclopedia of Type Strains, Phase IV (KMG-IV): sequencing the most valuable type-strain genomes for metagenomic binning, comparative biology and taxonomic classification.</title>
        <authorList>
            <person name="Goeker M."/>
        </authorList>
    </citation>
    <scope>NUCLEOTIDE SEQUENCE [LARGE SCALE GENOMIC DNA]</scope>
    <source>
        <strain evidence="7 8">DSM 6462</strain>
    </source>
</reference>
<feature type="transmembrane region" description="Helical" evidence="6">
    <location>
        <begin position="213"/>
        <end position="238"/>
    </location>
</feature>
<keyword evidence="2" id="KW-1003">Cell membrane</keyword>
<evidence type="ECO:0000313" key="7">
    <source>
        <dbReference type="EMBL" id="PXW55201.1"/>
    </source>
</evidence>
<feature type="transmembrane region" description="Helical" evidence="6">
    <location>
        <begin position="287"/>
        <end position="306"/>
    </location>
</feature>
<dbReference type="InterPro" id="IPR043428">
    <property type="entry name" value="LivM-like"/>
</dbReference>
<dbReference type="PROSITE" id="PS51257">
    <property type="entry name" value="PROKAR_LIPOPROTEIN"/>
    <property type="match status" value="1"/>
</dbReference>
<dbReference type="PANTHER" id="PTHR30482">
    <property type="entry name" value="HIGH-AFFINITY BRANCHED-CHAIN AMINO ACID TRANSPORT SYSTEM PERMEASE"/>
    <property type="match status" value="1"/>
</dbReference>
<dbReference type="GO" id="GO:0015658">
    <property type="term" value="F:branched-chain amino acid transmembrane transporter activity"/>
    <property type="evidence" value="ECO:0007669"/>
    <property type="project" value="InterPro"/>
</dbReference>
<keyword evidence="8" id="KW-1185">Reference proteome</keyword>
<feature type="transmembrane region" description="Helical" evidence="6">
    <location>
        <begin position="163"/>
        <end position="182"/>
    </location>
</feature>
<feature type="transmembrane region" description="Helical" evidence="6">
    <location>
        <begin position="80"/>
        <end position="102"/>
    </location>
</feature>
<dbReference type="Proteomes" id="UP000248021">
    <property type="component" value="Unassembled WGS sequence"/>
</dbReference>
<keyword evidence="4 6" id="KW-1133">Transmembrane helix</keyword>
<protein>
    <submittedName>
        <fullName evidence="7">Amino acid/amide ABC transporter membrane protein 2 (HAAT family)</fullName>
    </submittedName>
</protein>
<feature type="transmembrane region" description="Helical" evidence="6">
    <location>
        <begin position="55"/>
        <end position="74"/>
    </location>
</feature>
<organism evidence="7 8">
    <name type="scientific">Chelatococcus asaccharovorans</name>
    <dbReference type="NCBI Taxonomy" id="28210"/>
    <lineage>
        <taxon>Bacteria</taxon>
        <taxon>Pseudomonadati</taxon>
        <taxon>Pseudomonadota</taxon>
        <taxon>Alphaproteobacteria</taxon>
        <taxon>Hyphomicrobiales</taxon>
        <taxon>Chelatococcaceae</taxon>
        <taxon>Chelatococcus</taxon>
    </lineage>
</organism>
<evidence type="ECO:0000256" key="3">
    <source>
        <dbReference type="ARBA" id="ARBA00022692"/>
    </source>
</evidence>
<feature type="transmembrane region" description="Helical" evidence="6">
    <location>
        <begin position="28"/>
        <end position="48"/>
    </location>
</feature>
<name>A0A2V3TZ83_9HYPH</name>
<dbReference type="InterPro" id="IPR001851">
    <property type="entry name" value="ABC_transp_permease"/>
</dbReference>
<comment type="subcellular location">
    <subcellularLocation>
        <location evidence="1">Cell membrane</location>
        <topology evidence="1">Multi-pass membrane protein</topology>
    </subcellularLocation>
</comment>
<dbReference type="AlphaFoldDB" id="A0A2V3TZ83"/>
<keyword evidence="3 6" id="KW-0812">Transmembrane</keyword>
<sequence>MTSLKGLALLAAVIGAACVPVLLPDQPYVVNTLTLTLCTVIPAIGLNLLYGQAGLLSLGHMAFTGIGGYTAALLMKGAGWALPEAMLAAAIVAGFAGFLVGIPCLRLRSHFFVIVTLGVGMIVYTFFNNLDGITGGAQGLPGVPRPRPLTIGDFTIEFRTPRGFYWLALLTTLGTLLVQWLIARSPFGFSLSAIRQDETMAASRGVDVFAHKLAAFVIASAIAGVGGALSVTFLRVAAPTMFDLHASMNIVAIVLVGGPGYLAGPILGGFIFIALPEFLRVAAEFRLIIFGFVLVFIALFANRGLIGLADSLLSKMKRDRVADEQPGASPHAVKSEG</sequence>
<evidence type="ECO:0000256" key="5">
    <source>
        <dbReference type="ARBA" id="ARBA00023136"/>
    </source>
</evidence>
<dbReference type="RefSeq" id="WP_110376797.1">
    <property type="nucleotide sequence ID" value="NZ_JAHBRY010000003.1"/>
</dbReference>
<dbReference type="EMBL" id="QJJK01000010">
    <property type="protein sequence ID" value="PXW55201.1"/>
    <property type="molecule type" value="Genomic_DNA"/>
</dbReference>
<evidence type="ECO:0000256" key="2">
    <source>
        <dbReference type="ARBA" id="ARBA00022475"/>
    </source>
</evidence>
<dbReference type="PANTHER" id="PTHR30482:SF20">
    <property type="entry name" value="HIGH-AFFINITY BRANCHED-CHAIN AMINO ACID TRANSPORT SYSTEM PERMEASE PROTEIN LIVM"/>
    <property type="match status" value="1"/>
</dbReference>
<evidence type="ECO:0000256" key="6">
    <source>
        <dbReference type="SAM" id="Phobius"/>
    </source>
</evidence>
<evidence type="ECO:0000313" key="8">
    <source>
        <dbReference type="Proteomes" id="UP000248021"/>
    </source>
</evidence>
<dbReference type="OrthoDB" id="9814461at2"/>
<gene>
    <name evidence="7" type="ORF">C7450_110140</name>
</gene>
<keyword evidence="5 6" id="KW-0472">Membrane</keyword>
<evidence type="ECO:0000256" key="1">
    <source>
        <dbReference type="ARBA" id="ARBA00004651"/>
    </source>
</evidence>
<evidence type="ECO:0000256" key="4">
    <source>
        <dbReference type="ARBA" id="ARBA00022989"/>
    </source>
</evidence>
<comment type="caution">
    <text evidence="7">The sequence shown here is derived from an EMBL/GenBank/DDBJ whole genome shotgun (WGS) entry which is preliminary data.</text>
</comment>
<accession>A0A2V3TZ83</accession>